<dbReference type="SMART" id="SM00155">
    <property type="entry name" value="PLDc"/>
    <property type="match status" value="2"/>
</dbReference>
<protein>
    <recommendedName>
        <fullName evidence="6">PLD phosphodiesterase domain-containing protein</fullName>
    </recommendedName>
</protein>
<accession>A0A3A4MVK4</accession>
<proteinExistence type="predicted"/>
<keyword evidence="5" id="KW-0812">Transmembrane</keyword>
<dbReference type="GO" id="GO:0004630">
    <property type="term" value="F:phospholipase D activity"/>
    <property type="evidence" value="ECO:0007669"/>
    <property type="project" value="UniProtKB-EC"/>
</dbReference>
<dbReference type="SUPFAM" id="SSF56024">
    <property type="entry name" value="Phospholipase D/nuclease"/>
    <property type="match status" value="2"/>
</dbReference>
<reference evidence="7 8" key="1">
    <citation type="journal article" date="2017" name="ISME J.">
        <title>Energy and carbon metabolisms in a deep terrestrial subsurface fluid microbial community.</title>
        <authorList>
            <person name="Momper L."/>
            <person name="Jungbluth S.P."/>
            <person name="Lee M.D."/>
            <person name="Amend J.P."/>
        </authorList>
    </citation>
    <scope>NUCLEOTIDE SEQUENCE [LARGE SCALE GENOMIC DNA]</scope>
    <source>
        <strain evidence="7">SURF_5</strain>
    </source>
</reference>
<feature type="transmembrane region" description="Helical" evidence="5">
    <location>
        <begin position="518"/>
        <end position="540"/>
    </location>
</feature>
<feature type="transmembrane region" description="Helical" evidence="5">
    <location>
        <begin position="709"/>
        <end position="729"/>
    </location>
</feature>
<dbReference type="CDD" id="cd09143">
    <property type="entry name" value="PLDc_vPLD1_2_like_bac_2"/>
    <property type="match status" value="1"/>
</dbReference>
<feature type="domain" description="PLD phosphodiesterase" evidence="6">
    <location>
        <begin position="158"/>
        <end position="185"/>
    </location>
</feature>
<evidence type="ECO:0000256" key="3">
    <source>
        <dbReference type="ARBA" id="ARBA00023098"/>
    </source>
</evidence>
<keyword evidence="3" id="KW-0443">Lipid metabolism</keyword>
<evidence type="ECO:0000259" key="6">
    <source>
        <dbReference type="PROSITE" id="PS50035"/>
    </source>
</evidence>
<feature type="transmembrane region" description="Helical" evidence="5">
    <location>
        <begin position="675"/>
        <end position="697"/>
    </location>
</feature>
<comment type="caution">
    <text evidence="7">The sequence shown here is derived from an EMBL/GenBank/DDBJ whole genome shotgun (WGS) entry which is preliminary data.</text>
</comment>
<dbReference type="Proteomes" id="UP000265882">
    <property type="component" value="Unassembled WGS sequence"/>
</dbReference>
<sequence>MESKMSSAFKNGSSRSKPEGLSQPEYRRHLPAQNRILIESRNCWRLAHADRFAFLIDADAYFAALYEAVTRAQQCVMIVGWDFDRRINLLRDRRNGEYPVILGDLFMSVLSRRPELNIYILEWDYSIVYMFERELFARFRAIRSHPRLHFRLDGNHPLGGCHHQKIVVIDDALAFCGGIDLAQQRWDTRSHKPHDPRRLNPQGQLYPPYHDVQVAVDGAAAAALGELVRERWLRATSRRIPPAQPAAADPWPPDVIPDIREVEVGIARTEPAYRGRKEVREIETLYRDCILAARKYIYIENQYLTSTAVGDALAKRLREKDGPEIVIALPYRRIGWREEYTMGLLRGRIVRELQREDEYHRLRIYYPHVEGLEKGCKNIHSKLMVADDSLVRIGSANLNNRSMGLDTECDLAIEASGNLQVERAIRLLRDRLFADHLGLEAEEVQQTIESEGSLIGAVEKLRLRVTGFSVKPLSPHLPEWLEKVVPVKLLLDPERAFSLGNPVRAFLPDESRRVSSQFLVGTLIALLLIFSMAGISHWTLSSFGPLKAALAQSMVSLLQVPALSSLILAIYVLGSMLLIPITLLVFISALLFEPLHGFLYAFLGSHLAAMVLFVVGRWAGYDLLNRCAGNRLGRLRGRMQRGDIKAVLGVRFFPVAPFTLVSLVAGASRIHSRDFLLGTLAGMTPGIAATVFLVHWMKIIFREPGFAKYMLIFNLAALVVPVLLLIIHFRIHRVHAGRKTDQTSQE</sequence>
<organism evidence="7 8">
    <name type="scientific">Abyssobacteria bacterium (strain SURF_5)</name>
    <dbReference type="NCBI Taxonomy" id="2093360"/>
    <lineage>
        <taxon>Bacteria</taxon>
        <taxon>Pseudomonadati</taxon>
        <taxon>Candidatus Hydrogenedentota</taxon>
        <taxon>Candidatus Abyssobacteria</taxon>
    </lineage>
</organism>
<feature type="region of interest" description="Disordered" evidence="4">
    <location>
        <begin position="1"/>
        <end position="24"/>
    </location>
</feature>
<feature type="transmembrane region" description="Helical" evidence="5">
    <location>
        <begin position="560"/>
        <end position="586"/>
    </location>
</feature>
<feature type="compositionally biased region" description="Polar residues" evidence="4">
    <location>
        <begin position="1"/>
        <end position="15"/>
    </location>
</feature>
<dbReference type="Pfam" id="PF00614">
    <property type="entry name" value="PLDc"/>
    <property type="match status" value="1"/>
</dbReference>
<name>A0A3A4MVK4_ABYX5</name>
<dbReference type="PANTHER" id="PTHR18896">
    <property type="entry name" value="PHOSPHOLIPASE D"/>
    <property type="match status" value="1"/>
</dbReference>
<dbReference type="GO" id="GO:0009395">
    <property type="term" value="P:phospholipid catabolic process"/>
    <property type="evidence" value="ECO:0007669"/>
    <property type="project" value="TreeGrafter"/>
</dbReference>
<dbReference type="InterPro" id="IPR001736">
    <property type="entry name" value="PLipase_D/transphosphatidylase"/>
</dbReference>
<dbReference type="InterPro" id="IPR032816">
    <property type="entry name" value="VTT_dom"/>
</dbReference>
<keyword evidence="2" id="KW-0378">Hydrolase</keyword>
<evidence type="ECO:0000256" key="2">
    <source>
        <dbReference type="ARBA" id="ARBA00022801"/>
    </source>
</evidence>
<evidence type="ECO:0000256" key="4">
    <source>
        <dbReference type="SAM" id="MobiDB-lite"/>
    </source>
</evidence>
<feature type="domain" description="PLD phosphodiesterase" evidence="6">
    <location>
        <begin position="380"/>
        <end position="402"/>
    </location>
</feature>
<feature type="transmembrane region" description="Helical" evidence="5">
    <location>
        <begin position="598"/>
        <end position="619"/>
    </location>
</feature>
<dbReference type="CDD" id="cd09140">
    <property type="entry name" value="PLDc_vPLD1_2_like_bac_1"/>
    <property type="match status" value="1"/>
</dbReference>
<dbReference type="InterPro" id="IPR015679">
    <property type="entry name" value="PLipase_D_fam"/>
</dbReference>
<evidence type="ECO:0000256" key="1">
    <source>
        <dbReference type="ARBA" id="ARBA00022737"/>
    </source>
</evidence>
<keyword evidence="5" id="KW-0472">Membrane</keyword>
<dbReference type="PROSITE" id="PS50035">
    <property type="entry name" value="PLD"/>
    <property type="match status" value="2"/>
</dbReference>
<keyword evidence="5" id="KW-1133">Transmembrane helix</keyword>
<evidence type="ECO:0000313" key="7">
    <source>
        <dbReference type="EMBL" id="RJP14287.1"/>
    </source>
</evidence>
<dbReference type="InterPro" id="IPR025202">
    <property type="entry name" value="PLD-like_dom"/>
</dbReference>
<dbReference type="Gene3D" id="3.30.870.10">
    <property type="entry name" value="Endonuclease Chain A"/>
    <property type="match status" value="2"/>
</dbReference>
<feature type="transmembrane region" description="Helical" evidence="5">
    <location>
        <begin position="648"/>
        <end position="668"/>
    </location>
</feature>
<dbReference type="PANTHER" id="PTHR18896:SF168">
    <property type="entry name" value="PHOSPHOLIPASE D"/>
    <property type="match status" value="1"/>
</dbReference>
<gene>
    <name evidence="7" type="ORF">C4520_21450</name>
</gene>
<dbReference type="Pfam" id="PF13091">
    <property type="entry name" value="PLDc_2"/>
    <property type="match status" value="1"/>
</dbReference>
<keyword evidence="1" id="KW-0677">Repeat</keyword>
<evidence type="ECO:0000313" key="8">
    <source>
        <dbReference type="Proteomes" id="UP000265882"/>
    </source>
</evidence>
<dbReference type="EMBL" id="QZKU01000144">
    <property type="protein sequence ID" value="RJP14287.1"/>
    <property type="molecule type" value="Genomic_DNA"/>
</dbReference>
<evidence type="ECO:0000256" key="5">
    <source>
        <dbReference type="SAM" id="Phobius"/>
    </source>
</evidence>
<dbReference type="Pfam" id="PF09335">
    <property type="entry name" value="VTT_dom"/>
    <property type="match status" value="1"/>
</dbReference>
<dbReference type="AlphaFoldDB" id="A0A3A4MVK4"/>